<reference evidence="12" key="3">
    <citation type="submission" date="2021-09" db="EMBL/GenBank/DDBJ databases">
        <authorList>
            <person name="Gilroy R."/>
        </authorList>
    </citation>
    <scope>NUCLEOTIDE SEQUENCE</scope>
    <source>
        <strain evidence="12">CHK192-2623</strain>
    </source>
</reference>
<dbReference type="CDD" id="cd00082">
    <property type="entry name" value="HisKA"/>
    <property type="match status" value="1"/>
</dbReference>
<dbReference type="InterPro" id="IPR036890">
    <property type="entry name" value="HATPase_C_sf"/>
</dbReference>
<evidence type="ECO:0000256" key="7">
    <source>
        <dbReference type="ARBA" id="ARBA00023012"/>
    </source>
</evidence>
<dbReference type="EC" id="2.7.13.3" evidence="3"/>
<dbReference type="SMART" id="SM00388">
    <property type="entry name" value="HisKA"/>
    <property type="match status" value="1"/>
</dbReference>
<dbReference type="InterPro" id="IPR003661">
    <property type="entry name" value="HisK_dim/P_dom"/>
</dbReference>
<evidence type="ECO:0000256" key="2">
    <source>
        <dbReference type="ARBA" id="ARBA00004370"/>
    </source>
</evidence>
<gene>
    <name evidence="13" type="ORF">A3P64_00435</name>
    <name evidence="14" type="ORF">A3Q24_03950</name>
    <name evidence="12" type="ORF">K8V69_04705</name>
</gene>
<dbReference type="PANTHER" id="PTHR43711">
    <property type="entry name" value="TWO-COMPONENT HISTIDINE KINASE"/>
    <property type="match status" value="1"/>
</dbReference>
<keyword evidence="4" id="KW-0597">Phosphoprotein</keyword>
<dbReference type="Pfam" id="PF00672">
    <property type="entry name" value="HAMP"/>
    <property type="match status" value="1"/>
</dbReference>
<protein>
    <recommendedName>
        <fullName evidence="3">histidine kinase</fullName>
        <ecNumber evidence="3">2.7.13.3</ecNumber>
    </recommendedName>
</protein>
<dbReference type="PROSITE" id="PS50885">
    <property type="entry name" value="HAMP"/>
    <property type="match status" value="1"/>
</dbReference>
<evidence type="ECO:0000256" key="4">
    <source>
        <dbReference type="ARBA" id="ARBA00022553"/>
    </source>
</evidence>
<organism evidence="14 15">
    <name type="scientific">Lactobacillus johnsonii</name>
    <dbReference type="NCBI Taxonomy" id="33959"/>
    <lineage>
        <taxon>Bacteria</taxon>
        <taxon>Bacillati</taxon>
        <taxon>Bacillota</taxon>
        <taxon>Bacilli</taxon>
        <taxon>Lactobacillales</taxon>
        <taxon>Lactobacillaceae</taxon>
        <taxon>Lactobacillus</taxon>
    </lineage>
</organism>
<evidence type="ECO:0000259" key="10">
    <source>
        <dbReference type="PROSITE" id="PS50109"/>
    </source>
</evidence>
<dbReference type="InterPro" id="IPR050736">
    <property type="entry name" value="Sensor_HK_Regulatory"/>
</dbReference>
<proteinExistence type="predicted"/>
<dbReference type="InterPro" id="IPR005467">
    <property type="entry name" value="His_kinase_dom"/>
</dbReference>
<dbReference type="SMART" id="SM00304">
    <property type="entry name" value="HAMP"/>
    <property type="match status" value="1"/>
</dbReference>
<evidence type="ECO:0000256" key="8">
    <source>
        <dbReference type="ARBA" id="ARBA00023136"/>
    </source>
</evidence>
<evidence type="ECO:0000313" key="14">
    <source>
        <dbReference type="EMBL" id="PAB55732.1"/>
    </source>
</evidence>
<dbReference type="RefSeq" id="WP_087284064.1">
    <property type="nucleotide sequence ID" value="NZ_CP021703.1"/>
</dbReference>
<keyword evidence="9" id="KW-0812">Transmembrane</keyword>
<sequence length="483" mass="54798">MKLFYQEILGFLLVIITSIVIIGSSTIHFATIQAYSQSYTRLEGYGTSIGKLALSKDNPKHELDAKFLKNLQIVMEGEDVNLRIFNNKNRQVYPETTMNWALPQKLFKQLKNGKTIRIRNDHEDGRVSSFSNKDAYTSVIVPWRSKGKLVGVIWIGSRVQNVEQMIVREKHNLLTALLSSLVIGGLISFILSYYISRKIKLLSNATKKVAQGDFNVHLKHKDTDEIDDLARNFNIMVNALKESNDEIKAQEKRREQFMADAAHEMRTPLTTINGLLEGFEYDAIPEEAKPKSIALMHSETKRLIRLVNENLDYEKIRNNKISLIQSKFNATEVLANLLTQMKQKAAQKNDELILNCPQQVEVYADKDRFTQIMVNLVQNALQFTENGKITISAKRIEHGAQFKIADTGIGMNKKQMKYIFERFYKADPSRAKIGSGESGLGLSIVLSLIKQHGGKINVDSEPGKGATFTVTLYDKGYKEFIKD</sequence>
<evidence type="ECO:0000256" key="1">
    <source>
        <dbReference type="ARBA" id="ARBA00000085"/>
    </source>
</evidence>
<dbReference type="Proteomes" id="UP000732527">
    <property type="component" value="Unassembled WGS sequence"/>
</dbReference>
<feature type="transmembrane region" description="Helical" evidence="9">
    <location>
        <begin position="12"/>
        <end position="32"/>
    </location>
</feature>
<dbReference type="FunFam" id="1.10.287.130:FF:000001">
    <property type="entry name" value="Two-component sensor histidine kinase"/>
    <property type="match status" value="1"/>
</dbReference>
<dbReference type="InterPro" id="IPR004358">
    <property type="entry name" value="Sig_transdc_His_kin-like_C"/>
</dbReference>
<evidence type="ECO:0000313" key="12">
    <source>
        <dbReference type="EMBL" id="HJE49463.1"/>
    </source>
</evidence>
<dbReference type="GO" id="GO:0000155">
    <property type="term" value="F:phosphorelay sensor kinase activity"/>
    <property type="evidence" value="ECO:0007669"/>
    <property type="project" value="InterPro"/>
</dbReference>
<evidence type="ECO:0000256" key="6">
    <source>
        <dbReference type="ARBA" id="ARBA00022777"/>
    </source>
</evidence>
<feature type="domain" description="Histidine kinase" evidence="10">
    <location>
        <begin position="260"/>
        <end position="476"/>
    </location>
</feature>
<feature type="transmembrane region" description="Helical" evidence="9">
    <location>
        <begin position="173"/>
        <end position="195"/>
    </location>
</feature>
<name>A0A1Y4IB24_LACJH</name>
<evidence type="ECO:0000313" key="15">
    <source>
        <dbReference type="Proteomes" id="UP000216008"/>
    </source>
</evidence>
<accession>A0A1Y4IB24</accession>
<keyword evidence="9" id="KW-1133">Transmembrane helix</keyword>
<evidence type="ECO:0000256" key="3">
    <source>
        <dbReference type="ARBA" id="ARBA00012438"/>
    </source>
</evidence>
<dbReference type="Gene3D" id="3.30.565.10">
    <property type="entry name" value="Histidine kinase-like ATPase, C-terminal domain"/>
    <property type="match status" value="1"/>
</dbReference>
<reference evidence="12" key="2">
    <citation type="journal article" date="2021" name="PeerJ">
        <title>Extensive microbial diversity within the chicken gut microbiome revealed by metagenomics and culture.</title>
        <authorList>
            <person name="Gilroy R."/>
            <person name="Ravi A."/>
            <person name="Getino M."/>
            <person name="Pursley I."/>
            <person name="Horton D.L."/>
            <person name="Alikhan N.F."/>
            <person name="Baker D."/>
            <person name="Gharbi K."/>
            <person name="Hall N."/>
            <person name="Watson M."/>
            <person name="Adriaenssens E.M."/>
            <person name="Foster-Nyarko E."/>
            <person name="Jarju S."/>
            <person name="Secka A."/>
            <person name="Antonio M."/>
            <person name="Oren A."/>
            <person name="Chaudhuri R.R."/>
            <person name="La Ragione R."/>
            <person name="Hildebrand F."/>
            <person name="Pallen M.J."/>
        </authorList>
    </citation>
    <scope>NUCLEOTIDE SEQUENCE</scope>
    <source>
        <strain evidence="12">CHK192-2623</strain>
    </source>
</reference>
<dbReference type="Gene3D" id="6.10.340.10">
    <property type="match status" value="1"/>
</dbReference>
<dbReference type="PRINTS" id="PR00344">
    <property type="entry name" value="BCTRLSENSOR"/>
</dbReference>
<dbReference type="InterPro" id="IPR036097">
    <property type="entry name" value="HisK_dim/P_sf"/>
</dbReference>
<dbReference type="SMART" id="SM00387">
    <property type="entry name" value="HATPase_c"/>
    <property type="match status" value="1"/>
</dbReference>
<keyword evidence="7" id="KW-0902">Two-component regulatory system</keyword>
<dbReference type="InterPro" id="IPR003660">
    <property type="entry name" value="HAMP_dom"/>
</dbReference>
<dbReference type="AlphaFoldDB" id="A0A1Y4IB24"/>
<dbReference type="EMBL" id="NIBD01000020">
    <property type="protein sequence ID" value="PAB55732.1"/>
    <property type="molecule type" value="Genomic_DNA"/>
</dbReference>
<dbReference type="Gene3D" id="1.10.287.130">
    <property type="match status" value="1"/>
</dbReference>
<evidence type="ECO:0000256" key="9">
    <source>
        <dbReference type="SAM" id="Phobius"/>
    </source>
</evidence>
<evidence type="ECO:0000313" key="13">
    <source>
        <dbReference type="EMBL" id="PAB53875.1"/>
    </source>
</evidence>
<dbReference type="Pfam" id="PF00512">
    <property type="entry name" value="HisKA"/>
    <property type="match status" value="1"/>
</dbReference>
<dbReference type="CDD" id="cd06225">
    <property type="entry name" value="HAMP"/>
    <property type="match status" value="1"/>
</dbReference>
<evidence type="ECO:0000259" key="11">
    <source>
        <dbReference type="PROSITE" id="PS50885"/>
    </source>
</evidence>
<evidence type="ECO:0000256" key="5">
    <source>
        <dbReference type="ARBA" id="ARBA00022679"/>
    </source>
</evidence>
<comment type="subcellular location">
    <subcellularLocation>
        <location evidence="2">Membrane</location>
    </subcellularLocation>
</comment>
<dbReference type="Proteomes" id="UP000216008">
    <property type="component" value="Unassembled WGS sequence"/>
</dbReference>
<dbReference type="EMBL" id="DYYQ01000034">
    <property type="protein sequence ID" value="HJE49463.1"/>
    <property type="molecule type" value="Genomic_DNA"/>
</dbReference>
<feature type="domain" description="HAMP" evidence="11">
    <location>
        <begin position="193"/>
        <end position="245"/>
    </location>
</feature>
<dbReference type="GO" id="GO:0016020">
    <property type="term" value="C:membrane"/>
    <property type="evidence" value="ECO:0007669"/>
    <property type="project" value="UniProtKB-SubCell"/>
</dbReference>
<dbReference type="InterPro" id="IPR003594">
    <property type="entry name" value="HATPase_dom"/>
</dbReference>
<keyword evidence="5" id="KW-0808">Transferase</keyword>
<dbReference type="PANTHER" id="PTHR43711:SF1">
    <property type="entry name" value="HISTIDINE KINASE 1"/>
    <property type="match status" value="1"/>
</dbReference>
<dbReference type="SUPFAM" id="SSF158472">
    <property type="entry name" value="HAMP domain-like"/>
    <property type="match status" value="1"/>
</dbReference>
<comment type="catalytic activity">
    <reaction evidence="1">
        <text>ATP + protein L-histidine = ADP + protein N-phospho-L-histidine.</text>
        <dbReference type="EC" id="2.7.13.3"/>
    </reaction>
</comment>
<evidence type="ECO:0000313" key="16">
    <source>
        <dbReference type="Proteomes" id="UP000216448"/>
    </source>
</evidence>
<dbReference type="EMBL" id="NIBB01000001">
    <property type="protein sequence ID" value="PAB53875.1"/>
    <property type="molecule type" value="Genomic_DNA"/>
</dbReference>
<dbReference type="Proteomes" id="UP000216448">
    <property type="component" value="Unassembled WGS sequence"/>
</dbReference>
<keyword evidence="6 14" id="KW-0418">Kinase</keyword>
<comment type="caution">
    <text evidence="14">The sequence shown here is derived from an EMBL/GenBank/DDBJ whole genome shotgun (WGS) entry which is preliminary data.</text>
</comment>
<keyword evidence="8 9" id="KW-0472">Membrane</keyword>
<dbReference type="PROSITE" id="PS50109">
    <property type="entry name" value="HIS_KIN"/>
    <property type="match status" value="1"/>
</dbReference>
<dbReference type="CDD" id="cd00075">
    <property type="entry name" value="HATPase"/>
    <property type="match status" value="1"/>
</dbReference>
<reference evidence="15 16" key="1">
    <citation type="submission" date="2017-05" db="EMBL/GenBank/DDBJ databases">
        <title>Lactobacillus johnsonii from commercial turkeys.</title>
        <authorList>
            <person name="Johnson T.J."/>
            <person name="Youmans B."/>
        </authorList>
    </citation>
    <scope>NUCLEOTIDE SEQUENCE [LARGE SCALE GENOMIC DNA]</scope>
    <source>
        <strain evidence="14 15">UMNLJ114</strain>
        <strain evidence="13 16">UMNLJ54</strain>
    </source>
</reference>
<dbReference type="SUPFAM" id="SSF47384">
    <property type="entry name" value="Homodimeric domain of signal transducing histidine kinase"/>
    <property type="match status" value="1"/>
</dbReference>
<dbReference type="FunFam" id="3.30.565.10:FF:000006">
    <property type="entry name" value="Sensor histidine kinase WalK"/>
    <property type="match status" value="1"/>
</dbReference>
<dbReference type="SUPFAM" id="SSF55874">
    <property type="entry name" value="ATPase domain of HSP90 chaperone/DNA topoisomerase II/histidine kinase"/>
    <property type="match status" value="1"/>
</dbReference>
<dbReference type="Pfam" id="PF02518">
    <property type="entry name" value="HATPase_c"/>
    <property type="match status" value="1"/>
</dbReference>